<dbReference type="Proteomes" id="UP000274843">
    <property type="component" value="Unassembled WGS sequence"/>
</dbReference>
<sequence length="41" mass="4396">MTARVSLRVPSIRSRANLRAGRSSFRGNAPASGHSGEETVR</sequence>
<evidence type="ECO:0000313" key="3">
    <source>
        <dbReference type="Proteomes" id="UP000274843"/>
    </source>
</evidence>
<proteinExistence type="predicted"/>
<keyword evidence="3" id="KW-1185">Reference proteome</keyword>
<evidence type="ECO:0000313" key="2">
    <source>
        <dbReference type="EMBL" id="ROS40564.1"/>
    </source>
</evidence>
<organism evidence="2 3">
    <name type="scientific">Amycolatopsis thermoflava</name>
    <dbReference type="NCBI Taxonomy" id="84480"/>
    <lineage>
        <taxon>Bacteria</taxon>
        <taxon>Bacillati</taxon>
        <taxon>Actinomycetota</taxon>
        <taxon>Actinomycetes</taxon>
        <taxon>Pseudonocardiales</taxon>
        <taxon>Pseudonocardiaceae</taxon>
        <taxon>Amycolatopsis</taxon>
        <taxon>Amycolatopsis methanolica group</taxon>
    </lineage>
</organism>
<gene>
    <name evidence="2" type="ORF">EDD35_2902</name>
</gene>
<feature type="region of interest" description="Disordered" evidence="1">
    <location>
        <begin position="15"/>
        <end position="41"/>
    </location>
</feature>
<comment type="caution">
    <text evidence="2">The sequence shown here is derived from an EMBL/GenBank/DDBJ whole genome shotgun (WGS) entry which is preliminary data.</text>
</comment>
<evidence type="ECO:0000256" key="1">
    <source>
        <dbReference type="SAM" id="MobiDB-lite"/>
    </source>
</evidence>
<accession>A0A3N2GV95</accession>
<name>A0A3N2GV95_9PSEU</name>
<reference evidence="2 3" key="1">
    <citation type="submission" date="2018-11" db="EMBL/GenBank/DDBJ databases">
        <title>Sequencing the genomes of 1000 actinobacteria strains.</title>
        <authorList>
            <person name="Klenk H.-P."/>
        </authorList>
    </citation>
    <scope>NUCLEOTIDE SEQUENCE [LARGE SCALE GENOMIC DNA]</scope>
    <source>
        <strain evidence="2 3">DSM 44348</strain>
    </source>
</reference>
<dbReference type="AlphaFoldDB" id="A0A3N2GV95"/>
<protein>
    <submittedName>
        <fullName evidence="2">Uncharacterized protein</fullName>
    </submittedName>
</protein>
<dbReference type="EMBL" id="RKHY01000001">
    <property type="protein sequence ID" value="ROS40564.1"/>
    <property type="molecule type" value="Genomic_DNA"/>
</dbReference>